<reference evidence="2 3" key="1">
    <citation type="journal article" date="2018" name="Mol. Biol. Evol.">
        <title>Broad Genomic Sampling Reveals a Smut Pathogenic Ancestry of the Fungal Clade Ustilaginomycotina.</title>
        <authorList>
            <person name="Kijpornyongpan T."/>
            <person name="Mondo S.J."/>
            <person name="Barry K."/>
            <person name="Sandor L."/>
            <person name="Lee J."/>
            <person name="Lipzen A."/>
            <person name="Pangilinan J."/>
            <person name="LaButti K."/>
            <person name="Hainaut M."/>
            <person name="Henrissat B."/>
            <person name="Grigoriev I.V."/>
            <person name="Spatafora J.W."/>
            <person name="Aime M.C."/>
        </authorList>
    </citation>
    <scope>NUCLEOTIDE SEQUENCE [LARGE SCALE GENOMIC DNA]</scope>
    <source>
        <strain evidence="2 3">MCA 3645</strain>
    </source>
</reference>
<dbReference type="InParanoid" id="A0A317XMZ4"/>
<gene>
    <name evidence="2" type="ORF">BCV70DRAFT_111898</name>
</gene>
<sequence>MSCMPVLNPLRIRVCNSEPDFLTQILLGIRISPTSSDIIKHGFCVPFPCLLYVRNGSIGATLPCFRPSRLIAAVWIEDRTWPFEYLRRDLHFGDCAIPASNLRPERRPDAYCPAGTRSGYQDGSRTGPRFPTGSTSLKYGRKADVDNLIICAGIQMAPPLRSRMADPKWRAPEGHDARLSRHFLRSTTEGHVR</sequence>
<evidence type="ECO:0000313" key="2">
    <source>
        <dbReference type="EMBL" id="PWY99703.1"/>
    </source>
</evidence>
<name>A0A317XMZ4_9BASI</name>
<protein>
    <submittedName>
        <fullName evidence="2">Uncharacterized protein</fullName>
    </submittedName>
</protein>
<organism evidence="2 3">
    <name type="scientific">Testicularia cyperi</name>
    <dbReference type="NCBI Taxonomy" id="1882483"/>
    <lineage>
        <taxon>Eukaryota</taxon>
        <taxon>Fungi</taxon>
        <taxon>Dikarya</taxon>
        <taxon>Basidiomycota</taxon>
        <taxon>Ustilaginomycotina</taxon>
        <taxon>Ustilaginomycetes</taxon>
        <taxon>Ustilaginales</taxon>
        <taxon>Anthracoideaceae</taxon>
        <taxon>Testicularia</taxon>
    </lineage>
</organism>
<proteinExistence type="predicted"/>
<accession>A0A317XMZ4</accession>
<dbReference type="AlphaFoldDB" id="A0A317XMZ4"/>
<dbReference type="Proteomes" id="UP000246740">
    <property type="component" value="Unassembled WGS sequence"/>
</dbReference>
<feature type="region of interest" description="Disordered" evidence="1">
    <location>
        <begin position="115"/>
        <end position="135"/>
    </location>
</feature>
<dbReference type="EMBL" id="KZ819194">
    <property type="protein sequence ID" value="PWY99703.1"/>
    <property type="molecule type" value="Genomic_DNA"/>
</dbReference>
<evidence type="ECO:0000256" key="1">
    <source>
        <dbReference type="SAM" id="MobiDB-lite"/>
    </source>
</evidence>
<evidence type="ECO:0000313" key="3">
    <source>
        <dbReference type="Proteomes" id="UP000246740"/>
    </source>
</evidence>
<keyword evidence="3" id="KW-1185">Reference proteome</keyword>